<proteinExistence type="predicted"/>
<reference evidence="2" key="1">
    <citation type="submission" date="2023-10" db="EMBL/GenBank/DDBJ databases">
        <title>Genome assemblies of two species of porcelain crab, Petrolisthes cinctipes and Petrolisthes manimaculis (Anomura: Porcellanidae).</title>
        <authorList>
            <person name="Angst P."/>
        </authorList>
    </citation>
    <scope>NUCLEOTIDE SEQUENCE</scope>
    <source>
        <strain evidence="2">PB745_01</strain>
        <tissue evidence="2">Gill</tissue>
    </source>
</reference>
<accession>A0AAE1F8N7</accession>
<comment type="caution">
    <text evidence="2">The sequence shown here is derived from an EMBL/GenBank/DDBJ whole genome shotgun (WGS) entry which is preliminary data.</text>
</comment>
<dbReference type="EMBL" id="JAWQEG010002956">
    <property type="protein sequence ID" value="KAK3868697.1"/>
    <property type="molecule type" value="Genomic_DNA"/>
</dbReference>
<evidence type="ECO:0000313" key="2">
    <source>
        <dbReference type="EMBL" id="KAK3868697.1"/>
    </source>
</evidence>
<name>A0AAE1F8N7_PETCI</name>
<sequence length="206" mass="22897">MAAIRLSKGGTAVVAPVFPHSVFLDAHTPSLDTGVAELLAFPWHFLVTRSPLWPLSHFPAWHPSPHYASQTPPRQPLAVRNIVRRGEELGARRRIWARLIQGPGTDYRARGYCSCNLCHPLHQHRQVNEITGNASDTSTGVQDGAELGQPADPQKPGTQDGYNDSRWCGGDTSWYYEARSRQHHLTHPHLHQKKLASGIMTAIVQI</sequence>
<protein>
    <submittedName>
        <fullName evidence="2">Uncharacterized protein</fullName>
    </submittedName>
</protein>
<feature type="compositionally biased region" description="Polar residues" evidence="1">
    <location>
        <begin position="132"/>
        <end position="141"/>
    </location>
</feature>
<organism evidence="2 3">
    <name type="scientific">Petrolisthes cinctipes</name>
    <name type="common">Flat porcelain crab</name>
    <dbReference type="NCBI Taxonomy" id="88211"/>
    <lineage>
        <taxon>Eukaryota</taxon>
        <taxon>Metazoa</taxon>
        <taxon>Ecdysozoa</taxon>
        <taxon>Arthropoda</taxon>
        <taxon>Crustacea</taxon>
        <taxon>Multicrustacea</taxon>
        <taxon>Malacostraca</taxon>
        <taxon>Eumalacostraca</taxon>
        <taxon>Eucarida</taxon>
        <taxon>Decapoda</taxon>
        <taxon>Pleocyemata</taxon>
        <taxon>Anomura</taxon>
        <taxon>Galatheoidea</taxon>
        <taxon>Porcellanidae</taxon>
        <taxon>Petrolisthes</taxon>
    </lineage>
</organism>
<evidence type="ECO:0000256" key="1">
    <source>
        <dbReference type="SAM" id="MobiDB-lite"/>
    </source>
</evidence>
<dbReference type="AlphaFoldDB" id="A0AAE1F8N7"/>
<evidence type="ECO:0000313" key="3">
    <source>
        <dbReference type="Proteomes" id="UP001286313"/>
    </source>
</evidence>
<keyword evidence="3" id="KW-1185">Reference proteome</keyword>
<dbReference type="Proteomes" id="UP001286313">
    <property type="component" value="Unassembled WGS sequence"/>
</dbReference>
<feature type="region of interest" description="Disordered" evidence="1">
    <location>
        <begin position="132"/>
        <end position="164"/>
    </location>
</feature>
<gene>
    <name evidence="2" type="ORF">Pcinc_025933</name>
</gene>